<proteinExistence type="predicted"/>
<dbReference type="EMBL" id="JAUSQZ010000001">
    <property type="protein sequence ID" value="MDP9826599.1"/>
    <property type="molecule type" value="Genomic_DNA"/>
</dbReference>
<sequence length="119" mass="12092">MKERGQASIELLGAIPFIALAFLAALQLTVAAATAQAASAAARAAARTASQGDGDPAASARRSVPDWLEDDLAVEIGGGESPSVQVTVTMPIVLPGLGGGPQVHRTAWFESETARAPWG</sequence>
<reference evidence="2 3" key="1">
    <citation type="submission" date="2023-07" db="EMBL/GenBank/DDBJ databases">
        <title>Sequencing the genomes of 1000 actinobacteria strains.</title>
        <authorList>
            <person name="Klenk H.-P."/>
        </authorList>
    </citation>
    <scope>NUCLEOTIDE SEQUENCE [LARGE SCALE GENOMIC DNA]</scope>
    <source>
        <strain evidence="2 3">DSM 44388</strain>
    </source>
</reference>
<evidence type="ECO:0000256" key="1">
    <source>
        <dbReference type="SAM" id="MobiDB-lite"/>
    </source>
</evidence>
<feature type="region of interest" description="Disordered" evidence="1">
    <location>
        <begin position="42"/>
        <end position="64"/>
    </location>
</feature>
<dbReference type="Proteomes" id="UP001235712">
    <property type="component" value="Unassembled WGS sequence"/>
</dbReference>
<evidence type="ECO:0000313" key="2">
    <source>
        <dbReference type="EMBL" id="MDP9826599.1"/>
    </source>
</evidence>
<evidence type="ECO:0000313" key="3">
    <source>
        <dbReference type="Proteomes" id="UP001235712"/>
    </source>
</evidence>
<accession>A0ABT9P1N8</accession>
<gene>
    <name evidence="2" type="ORF">J2S57_002348</name>
</gene>
<comment type="caution">
    <text evidence="2">The sequence shown here is derived from an EMBL/GenBank/DDBJ whole genome shotgun (WGS) entry which is preliminary data.</text>
</comment>
<evidence type="ECO:0008006" key="4">
    <source>
        <dbReference type="Google" id="ProtNLM"/>
    </source>
</evidence>
<name>A0ABT9P1N8_9ACTN</name>
<keyword evidence="3" id="KW-1185">Reference proteome</keyword>
<feature type="compositionally biased region" description="Low complexity" evidence="1">
    <location>
        <begin position="42"/>
        <end position="51"/>
    </location>
</feature>
<dbReference type="RefSeq" id="WP_307241557.1">
    <property type="nucleotide sequence ID" value="NZ_JAUSQZ010000001.1"/>
</dbReference>
<protein>
    <recommendedName>
        <fullName evidence="4">TadE-like protein</fullName>
    </recommendedName>
</protein>
<organism evidence="2 3">
    <name type="scientific">Kineosporia succinea</name>
    <dbReference type="NCBI Taxonomy" id="84632"/>
    <lineage>
        <taxon>Bacteria</taxon>
        <taxon>Bacillati</taxon>
        <taxon>Actinomycetota</taxon>
        <taxon>Actinomycetes</taxon>
        <taxon>Kineosporiales</taxon>
        <taxon>Kineosporiaceae</taxon>
        <taxon>Kineosporia</taxon>
    </lineage>
</organism>